<sequence length="595" mass="68956">MPATAADLPVEVFDPILSFYKHYEPHRTTVDRRNEVEISKRGLGAIALVCRSWAAACQPKIFEEIKLRSREDFNRLWELMNHPSSRIAVYLKTIRYRLSREDFGNIPWIHVACRKLKHHPKLSSSVEFQLDCSLAEWIFPINKIADSKQLPMAIRSPMSRCHRIVCIDTLDFMNVKFARLEDLGRMVEELPCLRKAILWHVKWEEKGTELPPMPSCRKSSQKSPTCVYDMAGCTDNRAALWLACLHPPRKTPQVRIEDLQALYRTLSLHGRYTVERESDAIYVNRDHDDSLEVTLRSPDTSQQCIHSLRFVDPALDSDYWKNSKVDDMMSQADLHEVCFHFTDSKLIPKFATQIIAMDIFCVSSKLTFTLETTKGGEKRTVYQTDAMRQEIESRLRPTAIVHRWTSRQVARLARAFRERDLEAFRPMIRELREQMIRELNKALDPGEFPESDDKQDQGSNKDYKSEFDDEDKSDSKEETDIRSREARAGKERAGRGPATRRKLKLRSRNKSCRGIEDDGSFTLRGIQQMSSSNPNVLDFLSRAQFQRFTFDYHSPLSASESSRDIHPQPPTDNEVHRDGTELQLSQKLQFLSIAE</sequence>
<proteinExistence type="predicted"/>
<accession>A0ACC1T566</accession>
<reference evidence="1" key="1">
    <citation type="submission" date="2022-07" db="EMBL/GenBank/DDBJ databases">
        <title>Genome Sequence of Phlebia brevispora.</title>
        <authorList>
            <person name="Buettner E."/>
        </authorList>
    </citation>
    <scope>NUCLEOTIDE SEQUENCE</scope>
    <source>
        <strain evidence="1">MPL23</strain>
    </source>
</reference>
<comment type="caution">
    <text evidence="1">The sequence shown here is derived from an EMBL/GenBank/DDBJ whole genome shotgun (WGS) entry which is preliminary data.</text>
</comment>
<evidence type="ECO:0000313" key="2">
    <source>
        <dbReference type="Proteomes" id="UP001148662"/>
    </source>
</evidence>
<protein>
    <submittedName>
        <fullName evidence="1">Uncharacterized protein</fullName>
    </submittedName>
</protein>
<organism evidence="1 2">
    <name type="scientific">Phlebia brevispora</name>
    <dbReference type="NCBI Taxonomy" id="194682"/>
    <lineage>
        <taxon>Eukaryota</taxon>
        <taxon>Fungi</taxon>
        <taxon>Dikarya</taxon>
        <taxon>Basidiomycota</taxon>
        <taxon>Agaricomycotina</taxon>
        <taxon>Agaricomycetes</taxon>
        <taxon>Polyporales</taxon>
        <taxon>Meruliaceae</taxon>
        <taxon>Phlebia</taxon>
    </lineage>
</organism>
<dbReference type="Proteomes" id="UP001148662">
    <property type="component" value="Unassembled WGS sequence"/>
</dbReference>
<keyword evidence="2" id="KW-1185">Reference proteome</keyword>
<name>A0ACC1T566_9APHY</name>
<gene>
    <name evidence="1" type="ORF">NM688_g3727</name>
</gene>
<evidence type="ECO:0000313" key="1">
    <source>
        <dbReference type="EMBL" id="KAJ3553224.1"/>
    </source>
</evidence>
<dbReference type="EMBL" id="JANHOG010000564">
    <property type="protein sequence ID" value="KAJ3553224.1"/>
    <property type="molecule type" value="Genomic_DNA"/>
</dbReference>